<sequence length="293" mass="32862">MTLSERSQGKSLMNAENFVPSEGCLSTTKDRHQSPTNDVMTRRGDATIGMSSHFSNIQGGQQKAMMINDLADFASQLVEALSIELTGLVKDKNYNGIQEYLKNRKDKVNSELNMEFASFTGLEYALYRDDWKMAAIFFVHGANPEYNEFDGVIQTMAAYYGMGGPDIMEGFDRNNPTPVKGFEGLKLLISDTDEVGKAFIRVMEFLHSGHIDLKTDYHKLCSCLHTLSEDLQYSAAELKSFIIACLLTFRHFGMSSDTAIHLVEGVVFDKIWDILENFALRVPDCNKQDEKGA</sequence>
<protein>
    <submittedName>
        <fullName evidence="1">Uncharacterized protein</fullName>
    </submittedName>
</protein>
<evidence type="ECO:0000313" key="2">
    <source>
        <dbReference type="Proteomes" id="UP001516023"/>
    </source>
</evidence>
<comment type="caution">
    <text evidence="1">The sequence shown here is derived from an EMBL/GenBank/DDBJ whole genome shotgun (WGS) entry which is preliminary data.</text>
</comment>
<organism evidence="1 2">
    <name type="scientific">Cyclotella cryptica</name>
    <dbReference type="NCBI Taxonomy" id="29204"/>
    <lineage>
        <taxon>Eukaryota</taxon>
        <taxon>Sar</taxon>
        <taxon>Stramenopiles</taxon>
        <taxon>Ochrophyta</taxon>
        <taxon>Bacillariophyta</taxon>
        <taxon>Coscinodiscophyceae</taxon>
        <taxon>Thalassiosirophycidae</taxon>
        <taxon>Stephanodiscales</taxon>
        <taxon>Stephanodiscaceae</taxon>
        <taxon>Cyclotella</taxon>
    </lineage>
</organism>
<dbReference type="Proteomes" id="UP001516023">
    <property type="component" value="Unassembled WGS sequence"/>
</dbReference>
<gene>
    <name evidence="1" type="ORF">HJC23_013802</name>
</gene>
<dbReference type="EMBL" id="JABMIG020000186">
    <property type="protein sequence ID" value="KAL3786881.1"/>
    <property type="molecule type" value="Genomic_DNA"/>
</dbReference>
<reference evidence="1 2" key="1">
    <citation type="journal article" date="2020" name="G3 (Bethesda)">
        <title>Improved Reference Genome for Cyclotella cryptica CCMP332, a Model for Cell Wall Morphogenesis, Salinity Adaptation, and Lipid Production in Diatoms (Bacillariophyta).</title>
        <authorList>
            <person name="Roberts W.R."/>
            <person name="Downey K.M."/>
            <person name="Ruck E.C."/>
            <person name="Traller J.C."/>
            <person name="Alverson A.J."/>
        </authorList>
    </citation>
    <scope>NUCLEOTIDE SEQUENCE [LARGE SCALE GENOMIC DNA]</scope>
    <source>
        <strain evidence="1 2">CCMP332</strain>
    </source>
</reference>
<accession>A0ABD3PGT0</accession>
<dbReference type="AlphaFoldDB" id="A0ABD3PGT0"/>
<evidence type="ECO:0000313" key="1">
    <source>
        <dbReference type="EMBL" id="KAL3786881.1"/>
    </source>
</evidence>
<keyword evidence="2" id="KW-1185">Reference proteome</keyword>
<proteinExistence type="predicted"/>
<name>A0ABD3PGT0_9STRA</name>